<reference evidence="2 3" key="2">
    <citation type="submission" date="2020-03" db="EMBL/GenBank/DDBJ databases">
        <title>Roseomonas stagni sp. nov., isolated from pond water in Japan.</title>
        <authorList>
            <person name="Furuhata K."/>
            <person name="Miyamoto H."/>
            <person name="Goto K."/>
        </authorList>
    </citation>
    <scope>NUCLEOTIDE SEQUENCE [LARGE SCALE GENOMIC DNA]</scope>
    <source>
        <strain evidence="2 3">PeD5</strain>
    </source>
</reference>
<feature type="region of interest" description="Disordered" evidence="1">
    <location>
        <begin position="55"/>
        <end position="120"/>
    </location>
</feature>
<keyword evidence="3" id="KW-1185">Reference proteome</keyword>
<reference evidence="2 3" key="1">
    <citation type="submission" date="2020-02" db="EMBL/GenBank/DDBJ databases">
        <authorList>
            <person name="Kim H.M."/>
            <person name="Jeon C.O."/>
        </authorList>
    </citation>
    <scope>NUCLEOTIDE SEQUENCE [LARGE SCALE GENOMIC DNA]</scope>
    <source>
        <strain evidence="2 3">PeD5</strain>
    </source>
</reference>
<gene>
    <name evidence="2" type="ORF">G3576_30690</name>
</gene>
<evidence type="ECO:0000313" key="3">
    <source>
        <dbReference type="Proteomes" id="UP000475385"/>
    </source>
</evidence>
<dbReference type="Proteomes" id="UP000475385">
    <property type="component" value="Unassembled WGS sequence"/>
</dbReference>
<comment type="caution">
    <text evidence="2">The sequence shown here is derived from an EMBL/GenBank/DDBJ whole genome shotgun (WGS) entry which is preliminary data.</text>
</comment>
<dbReference type="AlphaFoldDB" id="A0A6M1LV99"/>
<feature type="compositionally biased region" description="Basic and acidic residues" evidence="1">
    <location>
        <begin position="108"/>
        <end position="119"/>
    </location>
</feature>
<name>A0A6M1LV99_9PROT</name>
<evidence type="ECO:0000256" key="1">
    <source>
        <dbReference type="SAM" id="MobiDB-lite"/>
    </source>
</evidence>
<accession>A0A6M1LV99</accession>
<proteinExistence type="predicted"/>
<sequence>MKPSAASATTGAAINRRAEPAFAAPSSHVRRGVQTTVTALARWLHEQASYPLQRAWPAHRPARDRRGGRLRKLRRADGRARQRPRHNGRRQGLRQRSDPAGPARPWRRAGDPDEADRHVQHSVSRPLYALRRRIECFINRLKNSRRVATRYDKTADSFLGFAALASIRLWIRCVHAT</sequence>
<protein>
    <submittedName>
        <fullName evidence="2">Transposase</fullName>
    </submittedName>
</protein>
<evidence type="ECO:0000313" key="2">
    <source>
        <dbReference type="EMBL" id="NGM24391.1"/>
    </source>
</evidence>
<feature type="compositionally biased region" description="Basic residues" evidence="1">
    <location>
        <begin position="60"/>
        <end position="74"/>
    </location>
</feature>
<dbReference type="EMBL" id="JAAIKB010000037">
    <property type="protein sequence ID" value="NGM24391.1"/>
    <property type="molecule type" value="Genomic_DNA"/>
</dbReference>
<organism evidence="2 3">
    <name type="scientific">Falsiroseomonas algicola</name>
    <dbReference type="NCBI Taxonomy" id="2716930"/>
    <lineage>
        <taxon>Bacteria</taxon>
        <taxon>Pseudomonadati</taxon>
        <taxon>Pseudomonadota</taxon>
        <taxon>Alphaproteobacteria</taxon>
        <taxon>Acetobacterales</taxon>
        <taxon>Roseomonadaceae</taxon>
        <taxon>Falsiroseomonas</taxon>
    </lineage>
</organism>
<feature type="compositionally biased region" description="Basic residues" evidence="1">
    <location>
        <begin position="81"/>
        <end position="93"/>
    </location>
</feature>